<dbReference type="Gene3D" id="3.90.79.10">
    <property type="entry name" value="Nucleoside Triphosphate Pyrophosphohydrolase"/>
    <property type="match status" value="1"/>
</dbReference>
<reference evidence="5 6" key="1">
    <citation type="submission" date="2019-12" db="EMBL/GenBank/DDBJ databases">
        <title>Genomic-based taxomic classification of the family Erythrobacteraceae.</title>
        <authorList>
            <person name="Xu L."/>
        </authorList>
    </citation>
    <scope>NUCLEOTIDE SEQUENCE [LARGE SCALE GENOMIC DNA]</scope>
    <source>
        <strain evidence="5 6">MCCC 1A09965</strain>
    </source>
</reference>
<dbReference type="RefSeq" id="WP_160672794.1">
    <property type="nucleotide sequence ID" value="NZ_WTYN01000001.1"/>
</dbReference>
<dbReference type="PROSITE" id="PS00893">
    <property type="entry name" value="NUDIX_BOX"/>
    <property type="match status" value="1"/>
</dbReference>
<dbReference type="SUPFAM" id="SSF55811">
    <property type="entry name" value="Nudix"/>
    <property type="match status" value="1"/>
</dbReference>
<dbReference type="InterPro" id="IPR020476">
    <property type="entry name" value="Nudix_hydrolase"/>
</dbReference>
<evidence type="ECO:0000313" key="5">
    <source>
        <dbReference type="EMBL" id="MXO62561.1"/>
    </source>
</evidence>
<evidence type="ECO:0000256" key="1">
    <source>
        <dbReference type="ARBA" id="ARBA00001946"/>
    </source>
</evidence>
<sequence length="159" mass="18036">MLRLIPRPVHRVALRIAHRVRHRWRIWRGTRIEGVSTILRDLEGRVVLVRHSYGTPSWCLPGGGLARGESPEDAVRRETREEIGCEVTGLRCIGVLNETISGSPHRAHVYLGTITDMPEADGREIAEARLFPANSLPEPLSKLTRARLELWREHMRTGS</sequence>
<organism evidence="5 6">
    <name type="scientific">Qipengyuania oceanensis</name>
    <dbReference type="NCBI Taxonomy" id="1463597"/>
    <lineage>
        <taxon>Bacteria</taxon>
        <taxon>Pseudomonadati</taxon>
        <taxon>Pseudomonadota</taxon>
        <taxon>Alphaproteobacteria</taxon>
        <taxon>Sphingomonadales</taxon>
        <taxon>Erythrobacteraceae</taxon>
        <taxon>Qipengyuania</taxon>
    </lineage>
</organism>
<evidence type="ECO:0000259" key="4">
    <source>
        <dbReference type="PROSITE" id="PS51462"/>
    </source>
</evidence>
<protein>
    <submittedName>
        <fullName evidence="5">NUDIX domain-containing protein</fullName>
    </submittedName>
</protein>
<dbReference type="InterPro" id="IPR020084">
    <property type="entry name" value="NUDIX_hydrolase_CS"/>
</dbReference>
<comment type="cofactor">
    <cofactor evidence="1">
        <name>Mg(2+)</name>
        <dbReference type="ChEBI" id="CHEBI:18420"/>
    </cofactor>
</comment>
<gene>
    <name evidence="5" type="ORF">GRI48_06000</name>
</gene>
<comment type="similarity">
    <text evidence="3">Belongs to the Nudix hydrolase family.</text>
</comment>
<evidence type="ECO:0000256" key="3">
    <source>
        <dbReference type="RuleBase" id="RU003476"/>
    </source>
</evidence>
<dbReference type="InterPro" id="IPR000086">
    <property type="entry name" value="NUDIX_hydrolase_dom"/>
</dbReference>
<dbReference type="Pfam" id="PF00293">
    <property type="entry name" value="NUDIX"/>
    <property type="match status" value="1"/>
</dbReference>
<dbReference type="PANTHER" id="PTHR43046">
    <property type="entry name" value="GDP-MANNOSE MANNOSYL HYDROLASE"/>
    <property type="match status" value="1"/>
</dbReference>
<dbReference type="Proteomes" id="UP000445582">
    <property type="component" value="Unassembled WGS sequence"/>
</dbReference>
<dbReference type="OrthoDB" id="8480561at2"/>
<keyword evidence="6" id="KW-1185">Reference proteome</keyword>
<dbReference type="AlphaFoldDB" id="A0A844YEI2"/>
<dbReference type="GO" id="GO:0016787">
    <property type="term" value="F:hydrolase activity"/>
    <property type="evidence" value="ECO:0007669"/>
    <property type="project" value="UniProtKB-KW"/>
</dbReference>
<dbReference type="PRINTS" id="PR00502">
    <property type="entry name" value="NUDIXFAMILY"/>
</dbReference>
<comment type="caution">
    <text evidence="5">The sequence shown here is derived from an EMBL/GenBank/DDBJ whole genome shotgun (WGS) entry which is preliminary data.</text>
</comment>
<evidence type="ECO:0000313" key="6">
    <source>
        <dbReference type="Proteomes" id="UP000445582"/>
    </source>
</evidence>
<proteinExistence type="inferred from homology"/>
<evidence type="ECO:0000256" key="2">
    <source>
        <dbReference type="ARBA" id="ARBA00022801"/>
    </source>
</evidence>
<feature type="domain" description="Nudix hydrolase" evidence="4">
    <location>
        <begin position="30"/>
        <end position="153"/>
    </location>
</feature>
<dbReference type="PANTHER" id="PTHR43046:SF16">
    <property type="entry name" value="ADP-RIBOSE PYROPHOSPHATASE YJHB-RELATED"/>
    <property type="match status" value="1"/>
</dbReference>
<keyword evidence="2 3" id="KW-0378">Hydrolase</keyword>
<dbReference type="EMBL" id="WTYN01000001">
    <property type="protein sequence ID" value="MXO62561.1"/>
    <property type="molecule type" value="Genomic_DNA"/>
</dbReference>
<accession>A0A844YEI2</accession>
<dbReference type="PROSITE" id="PS51462">
    <property type="entry name" value="NUDIX"/>
    <property type="match status" value="1"/>
</dbReference>
<dbReference type="InterPro" id="IPR015797">
    <property type="entry name" value="NUDIX_hydrolase-like_dom_sf"/>
</dbReference>
<name>A0A844YEI2_9SPHN</name>